<organism evidence="1 2">
    <name type="scientific">Carpediemonas membranifera</name>
    <dbReference type="NCBI Taxonomy" id="201153"/>
    <lineage>
        <taxon>Eukaryota</taxon>
        <taxon>Metamonada</taxon>
        <taxon>Carpediemonas-like organisms</taxon>
        <taxon>Carpediemonas</taxon>
    </lineage>
</organism>
<gene>
    <name evidence="1" type="ORF">J8273_0839</name>
</gene>
<evidence type="ECO:0000313" key="2">
    <source>
        <dbReference type="Proteomes" id="UP000717585"/>
    </source>
</evidence>
<comment type="caution">
    <text evidence="1">The sequence shown here is derived from an EMBL/GenBank/DDBJ whole genome shotgun (WGS) entry which is preliminary data.</text>
</comment>
<keyword evidence="2" id="KW-1185">Reference proteome</keyword>
<reference evidence="1" key="1">
    <citation type="submission" date="2021-05" db="EMBL/GenBank/DDBJ databases">
        <title>A free-living protist that lacks canonical eukaryotic 1 DNA replication and segregation systems.</title>
        <authorList>
            <person name="Salas-Leiva D.E."/>
            <person name="Tromer E.C."/>
            <person name="Curtis B.A."/>
            <person name="Jerlstrom-Hultqvist J."/>
            <person name="Kolisko M."/>
            <person name="Yi Z."/>
            <person name="Salas-Leiva J.S."/>
            <person name="Gallot-Lavallee L."/>
            <person name="Kops G.J.P.L."/>
            <person name="Archibald J.M."/>
            <person name="Simpson A.G.B."/>
            <person name="Roger A.J."/>
        </authorList>
    </citation>
    <scope>NUCLEOTIDE SEQUENCE</scope>
    <source>
        <strain evidence="1">BICM</strain>
    </source>
</reference>
<sequence>MLNYDLFDAVHSFRVNASAVHRAFMSWKCIEYRESKETVQPAFFDVCPEDPTTDVELVKKEQDACSTICIEADNWQRASLLADGKKVTLIVKNVPSEHEIAKLKATGAIALQYALQPESLAWPKPQWSRLADSVHAAKEAGFHVKAMVPRVPSLQQAARTALRAIACGVDMIYDNHAHAVPATAIVLARAVRFAREVDPSITVGLKVNGATTDHDMVISLVRRELGFELTPQNFRLEVPRSVTVSRPIALVGDGKNWIHSAHRMMKESGQFTHGAGPDVFL</sequence>
<protein>
    <submittedName>
        <fullName evidence="1">Hydrogenase expression/formation protein</fullName>
    </submittedName>
</protein>
<dbReference type="AlphaFoldDB" id="A0A8J6B1N1"/>
<proteinExistence type="predicted"/>
<dbReference type="Proteomes" id="UP000717585">
    <property type="component" value="Unassembled WGS sequence"/>
</dbReference>
<evidence type="ECO:0000313" key="1">
    <source>
        <dbReference type="EMBL" id="KAG9397355.1"/>
    </source>
</evidence>
<name>A0A8J6B1N1_9EUKA</name>
<dbReference type="EMBL" id="JAHDYR010000002">
    <property type="protein sequence ID" value="KAG9397355.1"/>
    <property type="molecule type" value="Genomic_DNA"/>
</dbReference>
<accession>A0A8J6B1N1</accession>